<dbReference type="PANTHER" id="PTHR30450:SF1">
    <property type="entry name" value="D-METHIONINE TRANSPORT SYSTEM PERMEASE PROTEIN METI-RELATED"/>
    <property type="match status" value="1"/>
</dbReference>
<keyword evidence="11" id="KW-1185">Reference proteome</keyword>
<name>A0A372JSP2_9ACTN</name>
<dbReference type="PROSITE" id="PS50928">
    <property type="entry name" value="ABC_TM1"/>
    <property type="match status" value="1"/>
</dbReference>
<dbReference type="InterPro" id="IPR000515">
    <property type="entry name" value="MetI-like"/>
</dbReference>
<comment type="subcellular location">
    <subcellularLocation>
        <location evidence="1 8">Cell membrane</location>
        <topology evidence="1 8">Multi-pass membrane protein</topology>
    </subcellularLocation>
</comment>
<evidence type="ECO:0000256" key="6">
    <source>
        <dbReference type="ARBA" id="ARBA00022989"/>
    </source>
</evidence>
<feature type="domain" description="ABC transmembrane type-1" evidence="9">
    <location>
        <begin position="14"/>
        <end position="208"/>
    </location>
</feature>
<dbReference type="GO" id="GO:0048473">
    <property type="term" value="P:D-methionine transmembrane transport"/>
    <property type="evidence" value="ECO:0007669"/>
    <property type="project" value="TreeGrafter"/>
</dbReference>
<feature type="transmembrane region" description="Helical" evidence="8">
    <location>
        <begin position="53"/>
        <end position="77"/>
    </location>
</feature>
<dbReference type="NCBIfam" id="NF008049">
    <property type="entry name" value="PRK10782.1"/>
    <property type="match status" value="1"/>
</dbReference>
<evidence type="ECO:0000259" key="9">
    <source>
        <dbReference type="PROSITE" id="PS50928"/>
    </source>
</evidence>
<keyword evidence="6 8" id="KW-1133">Transmembrane helix</keyword>
<evidence type="ECO:0000256" key="2">
    <source>
        <dbReference type="ARBA" id="ARBA00007069"/>
    </source>
</evidence>
<protein>
    <submittedName>
        <fullName evidence="10">ABC transporter permease</fullName>
    </submittedName>
</protein>
<dbReference type="RefSeq" id="WP_117356104.1">
    <property type="nucleotide sequence ID" value="NZ_QURH01000078.1"/>
</dbReference>
<dbReference type="FunFam" id="1.10.3720.10:FF:000002">
    <property type="entry name" value="D-methionine ABC transporter permease MetI"/>
    <property type="match status" value="1"/>
</dbReference>
<reference evidence="10 11" key="1">
    <citation type="submission" date="2018-08" db="EMBL/GenBank/DDBJ databases">
        <title>Actinomadura jelena sp. nov., a novel Actinomycete isolated from soil in Chad.</title>
        <authorList>
            <person name="Shi L."/>
        </authorList>
    </citation>
    <scope>NUCLEOTIDE SEQUENCE [LARGE SCALE GENOMIC DNA]</scope>
    <source>
        <strain evidence="10 11">NEAU-G17</strain>
    </source>
</reference>
<dbReference type="PANTHER" id="PTHR30450">
    <property type="entry name" value="ABC TRANSPORTER PERMEASE"/>
    <property type="match status" value="1"/>
</dbReference>
<keyword evidence="3 8" id="KW-0813">Transport</keyword>
<feature type="transmembrane region" description="Helical" evidence="8">
    <location>
        <begin position="83"/>
        <end position="106"/>
    </location>
</feature>
<dbReference type="OrthoDB" id="9793490at2"/>
<keyword evidence="7 8" id="KW-0472">Membrane</keyword>
<feature type="transmembrane region" description="Helical" evidence="8">
    <location>
        <begin position="188"/>
        <end position="208"/>
    </location>
</feature>
<dbReference type="SUPFAM" id="SSF161098">
    <property type="entry name" value="MetI-like"/>
    <property type="match status" value="1"/>
</dbReference>
<feature type="transmembrane region" description="Helical" evidence="8">
    <location>
        <begin position="20"/>
        <end position="41"/>
    </location>
</feature>
<keyword evidence="4" id="KW-1003">Cell membrane</keyword>
<accession>A0A372JSP2</accession>
<comment type="similarity">
    <text evidence="2">Belongs to the binding-protein-dependent transport system permease family. CysTW subfamily.</text>
</comment>
<comment type="caution">
    <text evidence="10">The sequence shown here is derived from an EMBL/GenBank/DDBJ whole genome shotgun (WGS) entry which is preliminary data.</text>
</comment>
<gene>
    <name evidence="10" type="ORF">DZF91_03785</name>
</gene>
<evidence type="ECO:0000313" key="11">
    <source>
        <dbReference type="Proteomes" id="UP000261811"/>
    </source>
</evidence>
<evidence type="ECO:0000256" key="7">
    <source>
        <dbReference type="ARBA" id="ARBA00023136"/>
    </source>
</evidence>
<dbReference type="CDD" id="cd06261">
    <property type="entry name" value="TM_PBP2"/>
    <property type="match status" value="1"/>
</dbReference>
<evidence type="ECO:0000256" key="5">
    <source>
        <dbReference type="ARBA" id="ARBA00022692"/>
    </source>
</evidence>
<dbReference type="InterPro" id="IPR035906">
    <property type="entry name" value="MetI-like_sf"/>
</dbReference>
<evidence type="ECO:0000256" key="8">
    <source>
        <dbReference type="RuleBase" id="RU363032"/>
    </source>
</evidence>
<feature type="transmembrane region" description="Helical" evidence="8">
    <location>
        <begin position="147"/>
        <end position="168"/>
    </location>
</feature>
<dbReference type="Pfam" id="PF00528">
    <property type="entry name" value="BPD_transp_1"/>
    <property type="match status" value="1"/>
</dbReference>
<keyword evidence="5 8" id="KW-0812">Transmembrane</keyword>
<evidence type="ECO:0000256" key="3">
    <source>
        <dbReference type="ARBA" id="ARBA00022448"/>
    </source>
</evidence>
<dbReference type="EMBL" id="QURH01000078">
    <property type="protein sequence ID" value="RFU42960.1"/>
    <property type="molecule type" value="Genomic_DNA"/>
</dbReference>
<dbReference type="Gene3D" id="1.10.3720.10">
    <property type="entry name" value="MetI-like"/>
    <property type="match status" value="1"/>
</dbReference>
<dbReference type="InterPro" id="IPR051322">
    <property type="entry name" value="AA_ABC_Transporter_Permease"/>
</dbReference>
<dbReference type="GO" id="GO:0005886">
    <property type="term" value="C:plasma membrane"/>
    <property type="evidence" value="ECO:0007669"/>
    <property type="project" value="UniProtKB-SubCell"/>
</dbReference>
<sequence>MTWDEIWSLLRQGTVETLQMTVWATAITAVLGALLGLALVVTDRRGLAPVPAVHHLLGLVVNVGRSIPFIILLVALLPFTRALVGTTIGTTAAIVPLAISAIPFYARLVETSLREVDPGVVDAARAMGASRVQIAWKVLLREARPGLLAGLTVTFVALIGYSAMAGAIGGGGLGDIAIRYGYQRFENTVMIAVVAVIVVLVQVVQLLGDRLVRRLSHR</sequence>
<dbReference type="AlphaFoldDB" id="A0A372JSP2"/>
<dbReference type="Proteomes" id="UP000261811">
    <property type="component" value="Unassembled WGS sequence"/>
</dbReference>
<evidence type="ECO:0000256" key="4">
    <source>
        <dbReference type="ARBA" id="ARBA00022475"/>
    </source>
</evidence>
<proteinExistence type="inferred from homology"/>
<evidence type="ECO:0000313" key="10">
    <source>
        <dbReference type="EMBL" id="RFU42960.1"/>
    </source>
</evidence>
<evidence type="ECO:0000256" key="1">
    <source>
        <dbReference type="ARBA" id="ARBA00004651"/>
    </source>
</evidence>
<organism evidence="10 11">
    <name type="scientific">Actinomadura logoneensis</name>
    <dbReference type="NCBI Taxonomy" id="2293572"/>
    <lineage>
        <taxon>Bacteria</taxon>
        <taxon>Bacillati</taxon>
        <taxon>Actinomycetota</taxon>
        <taxon>Actinomycetes</taxon>
        <taxon>Streptosporangiales</taxon>
        <taxon>Thermomonosporaceae</taxon>
        <taxon>Actinomadura</taxon>
    </lineage>
</organism>